<dbReference type="RefSeq" id="WP_126987940.1">
    <property type="nucleotide sequence ID" value="NZ_JALXWX010000119.1"/>
</dbReference>
<gene>
    <name evidence="1" type="ORF">DS079_11750</name>
</gene>
<dbReference type="Proteomes" id="UP000274327">
    <property type="component" value="Unassembled WGS sequence"/>
</dbReference>
<evidence type="ECO:0000313" key="2">
    <source>
        <dbReference type="Proteomes" id="UP000274327"/>
    </source>
</evidence>
<dbReference type="EMBL" id="QOCI01000009">
    <property type="protein sequence ID" value="RRR17955.1"/>
    <property type="molecule type" value="Genomic_DNA"/>
</dbReference>
<keyword evidence="2" id="KW-1185">Reference proteome</keyword>
<organism evidence="1 2">
    <name type="scientific">Brachybacterium paraconglomeratum</name>
    <dbReference type="NCBI Taxonomy" id="173362"/>
    <lineage>
        <taxon>Bacteria</taxon>
        <taxon>Bacillati</taxon>
        <taxon>Actinomycetota</taxon>
        <taxon>Actinomycetes</taxon>
        <taxon>Micrococcales</taxon>
        <taxon>Dermabacteraceae</taxon>
        <taxon>Brachybacterium</taxon>
    </lineage>
</organism>
<comment type="caution">
    <text evidence="1">The sequence shown here is derived from an EMBL/GenBank/DDBJ whole genome shotgun (WGS) entry which is preliminary data.</text>
</comment>
<dbReference type="AlphaFoldDB" id="A0A426SII0"/>
<sequence>MSGADRGVGGYVIWDSSPRAVARVRDAVVGHAATGTLRLVVQQLALHEEGREVGVHEIIDAIVDVGGNLVAYPVREAVRADAAASAALDGALAQLRADIAEELTSAVDSLEVVLDRDGRREVRLLLQVEVSPGELEDDPAPAALHDGDFHIHHHAPALDDLRDRVAEPAPSPLRRVLGRMRESLAHRRA</sequence>
<evidence type="ECO:0000313" key="1">
    <source>
        <dbReference type="EMBL" id="RRR17955.1"/>
    </source>
</evidence>
<name>A0A426SII0_9MICO</name>
<accession>A0A426SII0</accession>
<reference evidence="1 2" key="1">
    <citation type="submission" date="2018-07" db="EMBL/GenBank/DDBJ databases">
        <title>Brachybacteriurn paraconglorneratum KCTC 9916.</title>
        <authorList>
            <person name="Li Y."/>
        </authorList>
    </citation>
    <scope>NUCLEOTIDE SEQUENCE [LARGE SCALE GENOMIC DNA]</scope>
    <source>
        <strain evidence="1 2">KCTC 9916</strain>
    </source>
</reference>
<protein>
    <submittedName>
        <fullName evidence="1">Uncharacterized protein</fullName>
    </submittedName>
</protein>
<dbReference type="GeneID" id="78121693"/>
<proteinExistence type="predicted"/>